<dbReference type="InterPro" id="IPR029470">
    <property type="entry name" value="PDDEXK_4"/>
</dbReference>
<evidence type="ECO:0008006" key="3">
    <source>
        <dbReference type="Google" id="ProtNLM"/>
    </source>
</evidence>
<comment type="caution">
    <text evidence="1">The sequence shown here is derived from an EMBL/GenBank/DDBJ whole genome shotgun (WGS) entry which is preliminary data.</text>
</comment>
<organism evidence="1 2">
    <name type="scientific">Aliarcobacter cryaerophilus</name>
    <dbReference type="NCBI Taxonomy" id="28198"/>
    <lineage>
        <taxon>Bacteria</taxon>
        <taxon>Pseudomonadati</taxon>
        <taxon>Campylobacterota</taxon>
        <taxon>Epsilonproteobacteria</taxon>
        <taxon>Campylobacterales</taxon>
        <taxon>Arcobacteraceae</taxon>
        <taxon>Aliarcobacter</taxon>
    </lineage>
</organism>
<protein>
    <recommendedName>
        <fullName evidence="3">PD-(D/E)XK nuclease family protein</fullName>
    </recommendedName>
</protein>
<evidence type="ECO:0000313" key="2">
    <source>
        <dbReference type="Proteomes" id="UP000238649"/>
    </source>
</evidence>
<dbReference type="Pfam" id="PF14281">
    <property type="entry name" value="PDDEXK_4"/>
    <property type="match status" value="1"/>
</dbReference>
<evidence type="ECO:0000313" key="1">
    <source>
        <dbReference type="EMBL" id="PRM88487.1"/>
    </source>
</evidence>
<reference evidence="1 2" key="1">
    <citation type="submission" date="2017-09" db="EMBL/GenBank/DDBJ databases">
        <title>Reassesment of A. cryaerophilus.</title>
        <authorList>
            <person name="Perez-Cataluna A."/>
            <person name="Collado L."/>
            <person name="Salgado O."/>
            <person name="Lefinanco V."/>
            <person name="Figueras M.J."/>
        </authorList>
    </citation>
    <scope>NUCLEOTIDE SEQUENCE [LARGE SCALE GENOMIC DNA]</scope>
    <source>
        <strain evidence="1 2">LMG 9871</strain>
    </source>
</reference>
<proteinExistence type="predicted"/>
<dbReference type="Proteomes" id="UP000238649">
    <property type="component" value="Unassembled WGS sequence"/>
</dbReference>
<dbReference type="OrthoDB" id="6346224at2"/>
<dbReference type="AlphaFoldDB" id="A0A2S9SPG7"/>
<sequence length="397" mass="47311">MILYMIDYKDFFGQIKEFKQIQNQQKARGLNDFNLLTTVLKYHDEVRLHSRTIGALLNSHGLHYQGTLFLKLFLEQIELIDFFDNLELVTVSVEYKDIDLYLTDGDKYLLIENKIWADDQPCQIIKYVNIIVEENKEDFNTPEENDILDKDKIRILYLTPRAKDVPSCHKVEDNYISYKYGEEELKKCSRKMQQKGTISFELNNYKVWYKKINYKVDILNWLTLSKYEIRNIANLNESISQYLTVIAKVNKEYKGNVMTLEQYVLDIKDDEEQKRMYEFMKEASSTLTKYTLEKLWKELEEIFPENARETIIINEKEIKKFSKDSLKKWLNETGDKNSYRDIGFKCKLNNNDYIFVLGVKNGACGQEKTFLWKKDIIKNIRERNVFDLISSIKMKIQ</sequence>
<name>A0A2S9SPG7_9BACT</name>
<dbReference type="EMBL" id="NXGH01000029">
    <property type="protein sequence ID" value="PRM88487.1"/>
    <property type="molecule type" value="Genomic_DNA"/>
</dbReference>
<accession>A0A2S9SPG7</accession>
<gene>
    <name evidence="1" type="ORF">CJ671_08915</name>
</gene>